<proteinExistence type="predicted"/>
<dbReference type="EMBL" id="JASSPP010000013">
    <property type="protein sequence ID" value="MDK9581173.1"/>
    <property type="molecule type" value="Genomic_DNA"/>
</dbReference>
<name>A0ABT7HKV8_9FUSO</name>
<gene>
    <name evidence="1" type="ORF">QQA45_06725</name>
</gene>
<reference evidence="1 2" key="1">
    <citation type="submission" date="2023-06" db="EMBL/GenBank/DDBJ databases">
        <title>Antibody response to the Sneathia vaginalis cytopathogenic toxin A during pregnancy.</title>
        <authorList>
            <person name="Mccoy Z.T."/>
            <person name="Serrano M.G."/>
            <person name="Spaine K."/>
            <person name="Edwards D.J."/>
            <person name="Buck G.A."/>
            <person name="Jefferson K."/>
        </authorList>
    </citation>
    <scope>NUCLEOTIDE SEQUENCE [LARGE SCALE GENOMIC DNA]</scope>
    <source>
        <strain evidence="1 2">CCUG 42621</strain>
    </source>
</reference>
<sequence>MENTHIFVRYKKPYSDLILTIMSENSLFEENVLLNNIEKIIPVSKILKGKNNKKILGISYKTQFDGIQFDLSF</sequence>
<dbReference type="Proteomes" id="UP001225134">
    <property type="component" value="Unassembled WGS sequence"/>
</dbReference>
<protein>
    <submittedName>
        <fullName evidence="1">Uncharacterized protein</fullName>
    </submittedName>
</protein>
<accession>A0ABT7HKV8</accession>
<comment type="caution">
    <text evidence="1">The sequence shown here is derived from an EMBL/GenBank/DDBJ whole genome shotgun (WGS) entry which is preliminary data.</text>
</comment>
<organism evidence="1 2">
    <name type="scientific">Sneathia sanguinegens</name>
    <dbReference type="NCBI Taxonomy" id="40543"/>
    <lineage>
        <taxon>Bacteria</taxon>
        <taxon>Fusobacteriati</taxon>
        <taxon>Fusobacteriota</taxon>
        <taxon>Fusobacteriia</taxon>
        <taxon>Fusobacteriales</taxon>
        <taxon>Leptotrichiaceae</taxon>
        <taxon>Sneathia</taxon>
    </lineage>
</organism>
<evidence type="ECO:0000313" key="1">
    <source>
        <dbReference type="EMBL" id="MDK9581173.1"/>
    </source>
</evidence>
<evidence type="ECO:0000313" key="2">
    <source>
        <dbReference type="Proteomes" id="UP001225134"/>
    </source>
</evidence>
<keyword evidence="2" id="KW-1185">Reference proteome</keyword>
<dbReference type="RefSeq" id="WP_277285468.1">
    <property type="nucleotide sequence ID" value="NZ_CAMYCH010000021.1"/>
</dbReference>